<accession>A0A4Z0LVC5</accession>
<evidence type="ECO:0000256" key="1">
    <source>
        <dbReference type="SAM" id="SignalP"/>
    </source>
</evidence>
<dbReference type="Proteomes" id="UP000298050">
    <property type="component" value="Unassembled WGS sequence"/>
</dbReference>
<evidence type="ECO:0000313" key="4">
    <source>
        <dbReference type="Proteomes" id="UP000298050"/>
    </source>
</evidence>
<sequence length="308" mass="33288">MKPSFRWLAFALLGLCCARSIVAATLTQPVMLNGQVIPYTEFAVFVLPGTALSVGFIDATGGAELRFGGELLAAGSDGVVAPETPGNTTLEIRNRATGETCHIEVFSLVPASRVGSDQHLNGYQIGAYPREPLRGLATYLPPKGFVEVTAANRDTRISPHFTLGEFVAKQGYADPSYVVLRSELLLKLENILGKLKSAGHPVDDFVIMSGYRTPYYNRAIGNVPYSRHVYGGAADVFVDQNPKDGVMDDLNGDGKIDREDANWLADFINRMAQRGDFGPRIGGLGVYGATNAHGPFVHIDVRGTKARW</sequence>
<feature type="chain" id="PRO_5021426471" description="Peptidase M15A C-terminal domain-containing protein" evidence="1">
    <location>
        <begin position="24"/>
        <end position="308"/>
    </location>
</feature>
<organism evidence="3 4">
    <name type="scientific">Mangrovimicrobium sediminis</name>
    <dbReference type="NCBI Taxonomy" id="2562682"/>
    <lineage>
        <taxon>Bacteria</taxon>
        <taxon>Pseudomonadati</taxon>
        <taxon>Pseudomonadota</taxon>
        <taxon>Gammaproteobacteria</taxon>
        <taxon>Cellvibrionales</taxon>
        <taxon>Halieaceae</taxon>
        <taxon>Mangrovimicrobium</taxon>
    </lineage>
</organism>
<comment type="caution">
    <text evidence="3">The sequence shown here is derived from an EMBL/GenBank/DDBJ whole genome shotgun (WGS) entry which is preliminary data.</text>
</comment>
<reference evidence="3 4" key="1">
    <citation type="submission" date="2019-04" db="EMBL/GenBank/DDBJ databases">
        <title>Taxonomy of novel Haliea sp. from mangrove soil of West Coast of India.</title>
        <authorList>
            <person name="Verma A."/>
            <person name="Kumar P."/>
            <person name="Krishnamurthi S."/>
        </authorList>
    </citation>
    <scope>NUCLEOTIDE SEQUENCE [LARGE SCALE GENOMIC DNA]</scope>
    <source>
        <strain evidence="3 4">SAOS-164</strain>
    </source>
</reference>
<proteinExistence type="predicted"/>
<evidence type="ECO:0000259" key="2">
    <source>
        <dbReference type="Pfam" id="PF08291"/>
    </source>
</evidence>
<dbReference type="SUPFAM" id="SSF55166">
    <property type="entry name" value="Hedgehog/DD-peptidase"/>
    <property type="match status" value="1"/>
</dbReference>
<evidence type="ECO:0000313" key="3">
    <source>
        <dbReference type="EMBL" id="TGD71078.1"/>
    </source>
</evidence>
<protein>
    <recommendedName>
        <fullName evidence="2">Peptidase M15A C-terminal domain-containing protein</fullName>
    </recommendedName>
</protein>
<keyword evidence="4" id="KW-1185">Reference proteome</keyword>
<keyword evidence="1" id="KW-0732">Signal</keyword>
<dbReference type="RefSeq" id="WP_135446401.1">
    <property type="nucleotide sequence ID" value="NZ_SRLE01000016.1"/>
</dbReference>
<dbReference type="Gene3D" id="3.30.1380.10">
    <property type="match status" value="1"/>
</dbReference>
<name>A0A4Z0LVC5_9GAMM</name>
<dbReference type="InterPro" id="IPR009045">
    <property type="entry name" value="Zn_M74/Hedgehog-like"/>
</dbReference>
<dbReference type="OrthoDB" id="5242612at2"/>
<gene>
    <name evidence="3" type="ORF">E4634_19725</name>
</gene>
<feature type="signal peptide" evidence="1">
    <location>
        <begin position="1"/>
        <end position="23"/>
    </location>
</feature>
<dbReference type="Pfam" id="PF08291">
    <property type="entry name" value="Peptidase_M15_3"/>
    <property type="match status" value="1"/>
</dbReference>
<dbReference type="EMBL" id="SRLE01000016">
    <property type="protein sequence ID" value="TGD71078.1"/>
    <property type="molecule type" value="Genomic_DNA"/>
</dbReference>
<feature type="domain" description="Peptidase M15A C-terminal" evidence="2">
    <location>
        <begin position="160"/>
        <end position="243"/>
    </location>
</feature>
<dbReference type="AlphaFoldDB" id="A0A4Z0LVC5"/>
<dbReference type="InterPro" id="IPR013230">
    <property type="entry name" value="Peptidase_M15A_C"/>
</dbReference>